<keyword evidence="9" id="KW-1185">Reference proteome</keyword>
<evidence type="ECO:0000256" key="2">
    <source>
        <dbReference type="ARBA" id="ARBA00022980"/>
    </source>
</evidence>
<dbReference type="GO" id="GO:0005840">
    <property type="term" value="C:ribosome"/>
    <property type="evidence" value="ECO:0007669"/>
    <property type="project" value="UniProtKB-KW"/>
</dbReference>
<evidence type="ECO:0000313" key="8">
    <source>
        <dbReference type="EMBL" id="MFD1222047.1"/>
    </source>
</evidence>
<dbReference type="PANTHER" id="PTHR13479:SF40">
    <property type="entry name" value="SMALL RIBOSOMAL SUBUNIT PROTEIN BS18M"/>
    <property type="match status" value="1"/>
</dbReference>
<comment type="function">
    <text evidence="5">Binds as a heterodimer with protein bS6 to the central domain of the 16S rRNA, where it helps stabilize the platform of the 30S subunit.</text>
</comment>
<protein>
    <recommendedName>
        <fullName evidence="4 5">Small ribosomal subunit protein bS18</fullName>
    </recommendedName>
</protein>
<keyword evidence="3 5" id="KW-0687">Ribonucleoprotein</keyword>
<dbReference type="EMBL" id="JBHTLU010000021">
    <property type="protein sequence ID" value="MFD1222047.1"/>
    <property type="molecule type" value="Genomic_DNA"/>
</dbReference>
<dbReference type="InterPro" id="IPR001648">
    <property type="entry name" value="Ribosomal_bS18"/>
</dbReference>
<keyword evidence="5" id="KW-0694">RNA-binding</keyword>
<evidence type="ECO:0000256" key="6">
    <source>
        <dbReference type="RuleBase" id="RU003910"/>
    </source>
</evidence>
<evidence type="ECO:0000256" key="4">
    <source>
        <dbReference type="ARBA" id="ARBA00035141"/>
    </source>
</evidence>
<organism evidence="8 9">
    <name type="scientific">Paenibacillus vulneris</name>
    <dbReference type="NCBI Taxonomy" id="1133364"/>
    <lineage>
        <taxon>Bacteria</taxon>
        <taxon>Bacillati</taxon>
        <taxon>Bacillota</taxon>
        <taxon>Bacilli</taxon>
        <taxon>Bacillales</taxon>
        <taxon>Paenibacillaceae</taxon>
        <taxon>Paenibacillus</taxon>
    </lineage>
</organism>
<gene>
    <name evidence="5 8" type="primary">rpsR</name>
    <name evidence="8" type="ORF">ACFQ4B_18155</name>
</gene>
<feature type="region of interest" description="Disordered" evidence="7">
    <location>
        <begin position="1"/>
        <end position="28"/>
    </location>
</feature>
<comment type="subunit">
    <text evidence="5">Part of the 30S ribosomal subunit. Forms a tight heterodimer with protein bS6.</text>
</comment>
<evidence type="ECO:0000256" key="3">
    <source>
        <dbReference type="ARBA" id="ARBA00023274"/>
    </source>
</evidence>
<dbReference type="PROSITE" id="PS00057">
    <property type="entry name" value="RIBOSOMAL_S18"/>
    <property type="match status" value="1"/>
</dbReference>
<name>A0ABW3UNY4_9BACL</name>
<dbReference type="Gene3D" id="4.10.640.10">
    <property type="entry name" value="Ribosomal protein S18"/>
    <property type="match status" value="1"/>
</dbReference>
<comment type="caution">
    <text evidence="8">The sequence shown here is derived from an EMBL/GenBank/DDBJ whole genome shotgun (WGS) entry which is preliminary data.</text>
</comment>
<accession>A0ABW3UNY4</accession>
<evidence type="ECO:0000313" key="9">
    <source>
        <dbReference type="Proteomes" id="UP001597180"/>
    </source>
</evidence>
<evidence type="ECO:0000256" key="1">
    <source>
        <dbReference type="ARBA" id="ARBA00005589"/>
    </source>
</evidence>
<dbReference type="PRINTS" id="PR00974">
    <property type="entry name" value="RIBOSOMALS18"/>
</dbReference>
<dbReference type="InterPro" id="IPR018275">
    <property type="entry name" value="Ribosomal_bS18_CS"/>
</dbReference>
<proteinExistence type="inferred from homology"/>
<dbReference type="SUPFAM" id="SSF46911">
    <property type="entry name" value="Ribosomal protein S18"/>
    <property type="match status" value="1"/>
</dbReference>
<evidence type="ECO:0000256" key="7">
    <source>
        <dbReference type="SAM" id="MobiDB-lite"/>
    </source>
</evidence>
<dbReference type="RefSeq" id="WP_079911380.1">
    <property type="nucleotide sequence ID" value="NZ_BAABJG010000031.1"/>
</dbReference>
<comment type="similarity">
    <text evidence="1 5 6">Belongs to the bacterial ribosomal protein bS18 family.</text>
</comment>
<keyword evidence="2 5" id="KW-0689">Ribosomal protein</keyword>
<dbReference type="Pfam" id="PF01084">
    <property type="entry name" value="Ribosomal_S18"/>
    <property type="match status" value="1"/>
</dbReference>
<keyword evidence="5" id="KW-0699">rRNA-binding</keyword>
<evidence type="ECO:0000256" key="5">
    <source>
        <dbReference type="HAMAP-Rule" id="MF_00270"/>
    </source>
</evidence>
<feature type="compositionally biased region" description="Basic and acidic residues" evidence="7">
    <location>
        <begin position="1"/>
        <end position="18"/>
    </location>
</feature>
<dbReference type="InterPro" id="IPR036870">
    <property type="entry name" value="Ribosomal_bS18_sf"/>
</dbReference>
<dbReference type="NCBIfam" id="TIGR00165">
    <property type="entry name" value="S18"/>
    <property type="match status" value="1"/>
</dbReference>
<dbReference type="Proteomes" id="UP001597180">
    <property type="component" value="Unassembled WGS sequence"/>
</dbReference>
<dbReference type="HAMAP" id="MF_00270">
    <property type="entry name" value="Ribosomal_bS18"/>
    <property type="match status" value="1"/>
</dbReference>
<reference evidence="9" key="1">
    <citation type="journal article" date="2019" name="Int. J. Syst. Evol. Microbiol.">
        <title>The Global Catalogue of Microorganisms (GCM) 10K type strain sequencing project: providing services to taxonomists for standard genome sequencing and annotation.</title>
        <authorList>
            <consortium name="The Broad Institute Genomics Platform"/>
            <consortium name="The Broad Institute Genome Sequencing Center for Infectious Disease"/>
            <person name="Wu L."/>
            <person name="Ma J."/>
        </authorList>
    </citation>
    <scope>NUCLEOTIDE SEQUENCE [LARGE SCALE GENOMIC DNA]</scope>
    <source>
        <strain evidence="9">CCUG 53270</strain>
    </source>
</reference>
<dbReference type="PANTHER" id="PTHR13479">
    <property type="entry name" value="30S RIBOSOMAL PROTEIN S18"/>
    <property type="match status" value="1"/>
</dbReference>
<sequence length="95" mass="11009">MSFQKRDNGGEERGERKFGGRGGKKGGKRRKVCYFTVNKIKHIDYKDIETLKKFISERGKILPRRVTGTSAKYQRMLTIAIKRSRQVALLPYTTE</sequence>